<evidence type="ECO:0000313" key="4">
    <source>
        <dbReference type="Proteomes" id="UP000271974"/>
    </source>
</evidence>
<protein>
    <recommendedName>
        <fullName evidence="2">SAM domain-containing protein</fullName>
    </recommendedName>
</protein>
<dbReference type="SUPFAM" id="SSF47769">
    <property type="entry name" value="SAM/Pointed domain"/>
    <property type="match status" value="2"/>
</dbReference>
<dbReference type="Proteomes" id="UP000271974">
    <property type="component" value="Unassembled WGS sequence"/>
</dbReference>
<feature type="domain" description="SAM" evidence="2">
    <location>
        <begin position="70"/>
        <end position="132"/>
    </location>
</feature>
<dbReference type="AlphaFoldDB" id="A0A3S0ZVJ6"/>
<organism evidence="3 4">
    <name type="scientific">Elysia chlorotica</name>
    <name type="common">Eastern emerald elysia</name>
    <name type="synonym">Sea slug</name>
    <dbReference type="NCBI Taxonomy" id="188477"/>
    <lineage>
        <taxon>Eukaryota</taxon>
        <taxon>Metazoa</taxon>
        <taxon>Spiralia</taxon>
        <taxon>Lophotrochozoa</taxon>
        <taxon>Mollusca</taxon>
        <taxon>Gastropoda</taxon>
        <taxon>Heterobranchia</taxon>
        <taxon>Euthyneura</taxon>
        <taxon>Panpulmonata</taxon>
        <taxon>Sacoglossa</taxon>
        <taxon>Placobranchoidea</taxon>
        <taxon>Plakobranchidae</taxon>
        <taxon>Elysia</taxon>
    </lineage>
</organism>
<feature type="compositionally biased region" description="Basic residues" evidence="1">
    <location>
        <begin position="598"/>
        <end position="609"/>
    </location>
</feature>
<feature type="region of interest" description="Disordered" evidence="1">
    <location>
        <begin position="573"/>
        <end position="609"/>
    </location>
</feature>
<feature type="compositionally biased region" description="Polar residues" evidence="1">
    <location>
        <begin position="573"/>
        <end position="585"/>
    </location>
</feature>
<feature type="compositionally biased region" description="Basic and acidic residues" evidence="1">
    <location>
        <begin position="587"/>
        <end position="597"/>
    </location>
</feature>
<feature type="compositionally biased region" description="Polar residues" evidence="1">
    <location>
        <begin position="380"/>
        <end position="392"/>
    </location>
</feature>
<feature type="compositionally biased region" description="Polar residues" evidence="1">
    <location>
        <begin position="346"/>
        <end position="358"/>
    </location>
</feature>
<accession>A0A3S0ZVJ6</accession>
<evidence type="ECO:0000259" key="2">
    <source>
        <dbReference type="PROSITE" id="PS50105"/>
    </source>
</evidence>
<comment type="caution">
    <text evidence="3">The sequence shown here is derived from an EMBL/GenBank/DDBJ whole genome shotgun (WGS) entry which is preliminary data.</text>
</comment>
<gene>
    <name evidence="3" type="ORF">EGW08_005291</name>
</gene>
<sequence>MMDGVKVFLHKLGMLQYYDMFVTKGYDLESDLPHITAKELQDVLMIPCQKDRATFLAKAQSYQPSPEHVVYEWLRGCSLDYYFIGFVQSELTDLKRISQLQLPDEDLYDELEIVLPGHRKRLERAVEKLRSEQMRTAGAESPVAYGWWGKPECLPQAKFDFLCVRAFLFSSQDPKNRAAVDFMVDSGSDVSTVQESTLDGLNLELIGPVYSCGVHGGNHCNLYRARLAVGGVDMEIEVMGSNYNSLGSRVVRHFRHVIDGHRHIWLLGNYQDPLPAILPMQMPQSSSQQAVKALPAPSDNNDAVKSNNKPSLHDSSHTALESRIVSSGDDPVLHKPGSSGVKDVLPTTSISNSDTCKYTSPDGVSDNGKVKSDVLKDPSLNCNQLNSVSNDLHSSHQPEKSANPMAMSPTDLNSAKVLTKFPNPPSTMDEIVKETCDNGNTHHPETMPKVAQNKEVTVNHRVSLSNVLPANLRDTDDDVDYHGTPPIGESILPSTLKESFSKVPALSDTEQSICNGKQAPPRNLDLESSFQTDSHSFEGAKPMTFANNFVHASNQVVLLTLDDLDDLDMTSQQELHASSTDQNQLLCEKRQTDEKHYHSPRKKLKSDNS</sequence>
<dbReference type="Pfam" id="PF07647">
    <property type="entry name" value="SAM_2"/>
    <property type="match status" value="1"/>
</dbReference>
<keyword evidence="4" id="KW-1185">Reference proteome</keyword>
<feature type="compositionally biased region" description="Polar residues" evidence="1">
    <location>
        <begin position="298"/>
        <end position="310"/>
    </location>
</feature>
<proteinExistence type="predicted"/>
<dbReference type="Pfam" id="PF00536">
    <property type="entry name" value="SAM_1"/>
    <property type="match status" value="1"/>
</dbReference>
<name>A0A3S0ZVJ6_ELYCH</name>
<dbReference type="InterPro" id="IPR013761">
    <property type="entry name" value="SAM/pointed_sf"/>
</dbReference>
<reference evidence="3 4" key="1">
    <citation type="submission" date="2019-01" db="EMBL/GenBank/DDBJ databases">
        <title>A draft genome assembly of the solar-powered sea slug Elysia chlorotica.</title>
        <authorList>
            <person name="Cai H."/>
            <person name="Li Q."/>
            <person name="Fang X."/>
            <person name="Li J."/>
            <person name="Curtis N.E."/>
            <person name="Altenburger A."/>
            <person name="Shibata T."/>
            <person name="Feng M."/>
            <person name="Maeda T."/>
            <person name="Schwartz J.A."/>
            <person name="Shigenobu S."/>
            <person name="Lundholm N."/>
            <person name="Nishiyama T."/>
            <person name="Yang H."/>
            <person name="Hasebe M."/>
            <person name="Li S."/>
            <person name="Pierce S.K."/>
            <person name="Wang J."/>
        </authorList>
    </citation>
    <scope>NUCLEOTIDE SEQUENCE [LARGE SCALE GENOMIC DNA]</scope>
    <source>
        <strain evidence="3">EC2010</strain>
        <tissue evidence="3">Whole organism of an adult</tissue>
    </source>
</reference>
<dbReference type="OrthoDB" id="1919336at2759"/>
<dbReference type="Gene3D" id="1.10.150.50">
    <property type="entry name" value="Transcription Factor, Ets-1"/>
    <property type="match status" value="2"/>
</dbReference>
<dbReference type="PROSITE" id="PS50105">
    <property type="entry name" value="SAM_DOMAIN"/>
    <property type="match status" value="1"/>
</dbReference>
<evidence type="ECO:0000256" key="1">
    <source>
        <dbReference type="SAM" id="MobiDB-lite"/>
    </source>
</evidence>
<dbReference type="STRING" id="188477.A0A3S0ZVJ6"/>
<feature type="region of interest" description="Disordered" evidence="1">
    <location>
        <begin position="282"/>
        <end position="409"/>
    </location>
</feature>
<evidence type="ECO:0000313" key="3">
    <source>
        <dbReference type="EMBL" id="RUS86966.1"/>
    </source>
</evidence>
<dbReference type="EMBL" id="RQTK01000123">
    <property type="protein sequence ID" value="RUS86966.1"/>
    <property type="molecule type" value="Genomic_DNA"/>
</dbReference>
<dbReference type="SMART" id="SM00454">
    <property type="entry name" value="SAM"/>
    <property type="match status" value="1"/>
</dbReference>
<dbReference type="InterPro" id="IPR001660">
    <property type="entry name" value="SAM"/>
</dbReference>